<reference evidence="3" key="1">
    <citation type="journal article" date="2020" name="Fungal Divers.">
        <title>Resolving the Mortierellaceae phylogeny through synthesis of multi-gene phylogenetics and phylogenomics.</title>
        <authorList>
            <person name="Vandepol N."/>
            <person name="Liber J."/>
            <person name="Desiro A."/>
            <person name="Na H."/>
            <person name="Kennedy M."/>
            <person name="Barry K."/>
            <person name="Grigoriev I.V."/>
            <person name="Miller A.N."/>
            <person name="O'Donnell K."/>
            <person name="Stajich J.E."/>
            <person name="Bonito G."/>
        </authorList>
    </citation>
    <scope>NUCLEOTIDE SEQUENCE</scope>
    <source>
        <strain evidence="3">CK1249</strain>
    </source>
</reference>
<dbReference type="AlphaFoldDB" id="A0A9P6ISS2"/>
<evidence type="ECO:0000313" key="3">
    <source>
        <dbReference type="EMBL" id="KAF9945843.1"/>
    </source>
</evidence>
<feature type="compositionally biased region" description="Basic residues" evidence="1">
    <location>
        <begin position="579"/>
        <end position="590"/>
    </location>
</feature>
<gene>
    <name evidence="3" type="ORF">BGZ70_003536</name>
</gene>
<organism evidence="3 4">
    <name type="scientific">Mortierella alpina</name>
    <name type="common">Oleaginous fungus</name>
    <name type="synonym">Mortierella renispora</name>
    <dbReference type="NCBI Taxonomy" id="64518"/>
    <lineage>
        <taxon>Eukaryota</taxon>
        <taxon>Fungi</taxon>
        <taxon>Fungi incertae sedis</taxon>
        <taxon>Mucoromycota</taxon>
        <taxon>Mortierellomycotina</taxon>
        <taxon>Mortierellomycetes</taxon>
        <taxon>Mortierellales</taxon>
        <taxon>Mortierellaceae</taxon>
        <taxon>Mortierella</taxon>
    </lineage>
</organism>
<accession>A0A9P6ISS2</accession>
<dbReference type="InterPro" id="IPR001810">
    <property type="entry name" value="F-box_dom"/>
</dbReference>
<dbReference type="EMBL" id="JAAAHY010001985">
    <property type="protein sequence ID" value="KAF9945843.1"/>
    <property type="molecule type" value="Genomic_DNA"/>
</dbReference>
<dbReference type="InterPro" id="IPR036047">
    <property type="entry name" value="F-box-like_dom_sf"/>
</dbReference>
<dbReference type="SUPFAM" id="SSF81383">
    <property type="entry name" value="F-box domain"/>
    <property type="match status" value="1"/>
</dbReference>
<sequence length="733" mass="85119">MYDGSPSFSDAYDSSPEDLAFEEAFYDPSDIHLEPRQLHKSKASKPKQRSQTKVLLPIRRTSRKHYVFPIEVLELVCSHLSQATLRCAVSLVCKEWSNASRRFIRRAGVWNNATAVQENQLLEQMPNLVTLECSLTGVVRPRDTMALDEPHSISWDRFKTAITAPLSASNKDQINDPTAPQCLLHYIRRLVLQGPQMTYEVSIPRILHQFHFLQSLHLHVQSTHIPLFKLLDRSPSLRELKVMGQKYQIAQLLSGDDEDLVPEKPEPVINPETAHFPRKPPVVIPPKAYPHRYKLRVFEIYNVFVKQRVLERVIATCQNLRVFKLHEINGIIWVPELSVSKHYPIDEDRLWNHLQNCCPKVEWYHLLHLATRSDDEMVALGRMHRNKALGRFMTTTCVWNLNDYLQNLEVRSYLKNITVLEVLPTSNFAPAAISLHRLLCLMPNLLHLIATKIIFRSTEVLELPGDATSTARKEFNYHNRGRKRQEREERRQQRQRALERFQGREHGRLSIPDVWQCRDLRTMAMDFGLSGNHFCTFTRYVEIHRLLRNLTSLSITIDALRVGQLKNLEAPPLRKFPKKMVPKSRSHARPRATQAVSAGSETQTAELLPPERWENELLMLRGLRCLETFDLKSYSIVGALHATDFEFLRKENHSHVMLFITDKNKDAGSDSEEDSPRNERCGRRKDRTFWPHLQYLRIRYHNTHTVTDFADVVAGLKHIRPGVEFEIKKSNAF</sequence>
<dbReference type="OrthoDB" id="2397486at2759"/>
<keyword evidence="4" id="KW-1185">Reference proteome</keyword>
<comment type="caution">
    <text evidence="3">The sequence shown here is derived from an EMBL/GenBank/DDBJ whole genome shotgun (WGS) entry which is preliminary data.</text>
</comment>
<feature type="domain" description="F-box" evidence="2">
    <location>
        <begin position="68"/>
        <end position="103"/>
    </location>
</feature>
<evidence type="ECO:0000256" key="1">
    <source>
        <dbReference type="SAM" id="MobiDB-lite"/>
    </source>
</evidence>
<dbReference type="Pfam" id="PF00646">
    <property type="entry name" value="F-box"/>
    <property type="match status" value="1"/>
</dbReference>
<feature type="compositionally biased region" description="Polar residues" evidence="1">
    <location>
        <begin position="594"/>
        <end position="605"/>
    </location>
</feature>
<protein>
    <recommendedName>
        <fullName evidence="2">F-box domain-containing protein</fullName>
    </recommendedName>
</protein>
<dbReference type="CDD" id="cd09917">
    <property type="entry name" value="F-box_SF"/>
    <property type="match status" value="1"/>
</dbReference>
<proteinExistence type="predicted"/>
<name>A0A9P6ISS2_MORAP</name>
<evidence type="ECO:0000313" key="4">
    <source>
        <dbReference type="Proteomes" id="UP000738359"/>
    </source>
</evidence>
<dbReference type="Proteomes" id="UP000738359">
    <property type="component" value="Unassembled WGS sequence"/>
</dbReference>
<evidence type="ECO:0000259" key="2">
    <source>
        <dbReference type="Pfam" id="PF00646"/>
    </source>
</evidence>
<dbReference type="Gene3D" id="1.20.1280.50">
    <property type="match status" value="1"/>
</dbReference>
<feature type="region of interest" description="Disordered" evidence="1">
    <location>
        <begin position="579"/>
        <end position="605"/>
    </location>
</feature>